<dbReference type="EMBL" id="KN832033">
    <property type="protein sequence ID" value="KIN97176.1"/>
    <property type="molecule type" value="Genomic_DNA"/>
</dbReference>
<dbReference type="Pfam" id="PF26640">
    <property type="entry name" value="DUF8212"/>
    <property type="match status" value="1"/>
</dbReference>
<gene>
    <name evidence="3" type="ORF">M404DRAFT_916181</name>
</gene>
<reference evidence="3 4" key="1">
    <citation type="submission" date="2014-04" db="EMBL/GenBank/DDBJ databases">
        <authorList>
            <consortium name="DOE Joint Genome Institute"/>
            <person name="Kuo A."/>
            <person name="Kohler A."/>
            <person name="Costa M.D."/>
            <person name="Nagy L.G."/>
            <person name="Floudas D."/>
            <person name="Copeland A."/>
            <person name="Barry K.W."/>
            <person name="Cichocki N."/>
            <person name="Veneault-Fourrey C."/>
            <person name="LaButti K."/>
            <person name="Lindquist E.A."/>
            <person name="Lipzen A."/>
            <person name="Lundell T."/>
            <person name="Morin E."/>
            <person name="Murat C."/>
            <person name="Sun H."/>
            <person name="Tunlid A."/>
            <person name="Henrissat B."/>
            <person name="Grigoriev I.V."/>
            <person name="Hibbett D.S."/>
            <person name="Martin F."/>
            <person name="Nordberg H.P."/>
            <person name="Cantor M.N."/>
            <person name="Hua S.X."/>
        </authorList>
    </citation>
    <scope>NUCLEOTIDE SEQUENCE [LARGE SCALE GENOMIC DNA]</scope>
    <source>
        <strain evidence="3 4">Marx 270</strain>
    </source>
</reference>
<dbReference type="InterPro" id="IPR058525">
    <property type="entry name" value="DUF8212"/>
</dbReference>
<dbReference type="OrthoDB" id="2611461at2759"/>
<reference evidence="4" key="2">
    <citation type="submission" date="2015-01" db="EMBL/GenBank/DDBJ databases">
        <title>Evolutionary Origins and Diversification of the Mycorrhizal Mutualists.</title>
        <authorList>
            <consortium name="DOE Joint Genome Institute"/>
            <consortium name="Mycorrhizal Genomics Consortium"/>
            <person name="Kohler A."/>
            <person name="Kuo A."/>
            <person name="Nagy L.G."/>
            <person name="Floudas D."/>
            <person name="Copeland A."/>
            <person name="Barry K.W."/>
            <person name="Cichocki N."/>
            <person name="Veneault-Fourrey C."/>
            <person name="LaButti K."/>
            <person name="Lindquist E.A."/>
            <person name="Lipzen A."/>
            <person name="Lundell T."/>
            <person name="Morin E."/>
            <person name="Murat C."/>
            <person name="Riley R."/>
            <person name="Ohm R."/>
            <person name="Sun H."/>
            <person name="Tunlid A."/>
            <person name="Henrissat B."/>
            <person name="Grigoriev I.V."/>
            <person name="Hibbett D.S."/>
            <person name="Martin F."/>
        </authorList>
    </citation>
    <scope>NUCLEOTIDE SEQUENCE [LARGE SCALE GENOMIC DNA]</scope>
    <source>
        <strain evidence="4">Marx 270</strain>
    </source>
</reference>
<dbReference type="InParanoid" id="A0A0C3JHU6"/>
<dbReference type="Pfam" id="PF06985">
    <property type="entry name" value="HET"/>
    <property type="match status" value="1"/>
</dbReference>
<feature type="domain" description="DUF8212" evidence="2">
    <location>
        <begin position="249"/>
        <end position="382"/>
    </location>
</feature>
<organism evidence="3 4">
    <name type="scientific">Pisolithus tinctorius Marx 270</name>
    <dbReference type="NCBI Taxonomy" id="870435"/>
    <lineage>
        <taxon>Eukaryota</taxon>
        <taxon>Fungi</taxon>
        <taxon>Dikarya</taxon>
        <taxon>Basidiomycota</taxon>
        <taxon>Agaricomycotina</taxon>
        <taxon>Agaricomycetes</taxon>
        <taxon>Agaricomycetidae</taxon>
        <taxon>Boletales</taxon>
        <taxon>Sclerodermatineae</taxon>
        <taxon>Pisolithaceae</taxon>
        <taxon>Pisolithus</taxon>
    </lineage>
</organism>
<dbReference type="InterPro" id="IPR010730">
    <property type="entry name" value="HET"/>
</dbReference>
<sequence>MRLLDVDAVLDREKDIQRADPNVEVLKEADSKSTSYAILSHRWGTEVSYEEMIGLMEMDDGKREKVRNRDGYKKIIKSCEKAMSDGHKFLWVDTCCINKQSSAELSEAINSMYQWYRDAQVCYAYLHDIDEPAFPAEPDYGKFNSSNGWPEWFLRGWTLQELIAPKEVQFFNRGWMCIGDKRNLAQKLERITQIPDRVLRGGLVSASSSVAQIMSWAADRKTTRVEDRAYSLLGLFGVSMPMLYGEGERAFRRLQLEIIRESNDCSIFAWDPYARVPRYGSVLADDPSYFRACRYIQKDPDTSFVDKLIMYIDKHKLGRLKNEAESRKDAKKLSVFLATNAGIQICLPVIPYSEPNPVPYEFRYLDSSRPTTLKAILACSDQHGDLITIDLASRGSSFDRTLSDNELKQTSPEFMELYLTHHQVDEPACGLTLVDANASHCGFIRCGTFPREMTGNAFTLSSRASDLILIIYANYSAKSRFAVGLGKHFGREWMHVTCDECVANQQDDCKPWSSFAEKAYDMMWSARARLAQKYHSDKLHAHLSQSIWAATVVWETDLVTVDIKKCAGCCVGPHEWTINHAFHSKLDGTSRQVWQDESASMERRKQFEDIR</sequence>
<evidence type="ECO:0000313" key="3">
    <source>
        <dbReference type="EMBL" id="KIN97176.1"/>
    </source>
</evidence>
<dbReference type="PANTHER" id="PTHR10622:SF12">
    <property type="entry name" value="HET DOMAIN-CONTAINING PROTEIN"/>
    <property type="match status" value="1"/>
</dbReference>
<protein>
    <submittedName>
        <fullName evidence="3">Uncharacterized protein</fullName>
    </submittedName>
</protein>
<evidence type="ECO:0000313" key="4">
    <source>
        <dbReference type="Proteomes" id="UP000054217"/>
    </source>
</evidence>
<evidence type="ECO:0000259" key="1">
    <source>
        <dbReference type="Pfam" id="PF06985"/>
    </source>
</evidence>
<keyword evidence="4" id="KW-1185">Reference proteome</keyword>
<feature type="domain" description="Heterokaryon incompatibility" evidence="1">
    <location>
        <begin position="36"/>
        <end position="131"/>
    </location>
</feature>
<dbReference type="PANTHER" id="PTHR10622">
    <property type="entry name" value="HET DOMAIN-CONTAINING PROTEIN"/>
    <property type="match status" value="1"/>
</dbReference>
<proteinExistence type="predicted"/>
<dbReference type="HOGENOM" id="CLU_000288_138_12_1"/>
<evidence type="ECO:0000259" key="2">
    <source>
        <dbReference type="Pfam" id="PF26640"/>
    </source>
</evidence>
<accession>A0A0C3JHU6</accession>
<dbReference type="AlphaFoldDB" id="A0A0C3JHU6"/>
<name>A0A0C3JHU6_PISTI</name>
<dbReference type="STRING" id="870435.A0A0C3JHU6"/>
<dbReference type="Proteomes" id="UP000054217">
    <property type="component" value="Unassembled WGS sequence"/>
</dbReference>